<sequence>MRLLTFNTLFRGSARSRLRGLADQLERDDYDIVCLQEFLYRPNLPLVRRCFPHCAASGAFMLKGGLVMLSRWPIERFRFTPYPLAGPPRPEFLMRKGVHVARVRTPSGDVAVVNTHLTFNRDGDWSAGSRYRPVLEGELHRLGDIIAKIPEDFPVVAVGDFNVHRDSPLLKEFAARSGVRDLLENDTRPTFRPEPGNAPYPPIDHVFVRGFTGAAELVFQDRVRLPDGRHDYLSDHYGVAAELAIADPGIRRTR</sequence>
<keyword evidence="2" id="KW-0378">Hydrolase</keyword>
<name>A0A6H9YIN2_9ACTN</name>
<evidence type="ECO:0000313" key="2">
    <source>
        <dbReference type="EMBL" id="KAB2340992.1"/>
    </source>
</evidence>
<reference evidence="2 3" key="1">
    <citation type="submission" date="2019-09" db="EMBL/GenBank/DDBJ databases">
        <title>Actinomadura physcomitrii sp. nov., a novel actinomycete isolated from moss [Physcomitrium sphaericum (Ludw) Fuernr].</title>
        <authorList>
            <person name="Zhuang X."/>
            <person name="Liu C."/>
        </authorList>
    </citation>
    <scope>NUCLEOTIDE SEQUENCE [LARGE SCALE GENOMIC DNA]</scope>
    <source>
        <strain evidence="2 3">HMC1</strain>
    </source>
</reference>
<dbReference type="Gene3D" id="3.60.10.10">
    <property type="entry name" value="Endonuclease/exonuclease/phosphatase"/>
    <property type="match status" value="1"/>
</dbReference>
<keyword evidence="3" id="KW-1185">Reference proteome</keyword>
<dbReference type="InterPro" id="IPR038772">
    <property type="entry name" value="Sph/SMPD2-like"/>
</dbReference>
<dbReference type="InterPro" id="IPR005135">
    <property type="entry name" value="Endo/exonuclease/phosphatase"/>
</dbReference>
<evidence type="ECO:0000313" key="3">
    <source>
        <dbReference type="Proteomes" id="UP000468735"/>
    </source>
</evidence>
<keyword evidence="2" id="KW-0255">Endonuclease</keyword>
<dbReference type="GO" id="GO:0004519">
    <property type="term" value="F:endonuclease activity"/>
    <property type="evidence" value="ECO:0007669"/>
    <property type="project" value="UniProtKB-KW"/>
</dbReference>
<dbReference type="AlphaFoldDB" id="A0A6H9YIN2"/>
<organism evidence="2 3">
    <name type="scientific">Actinomadura rudentiformis</name>
    <dbReference type="NCBI Taxonomy" id="359158"/>
    <lineage>
        <taxon>Bacteria</taxon>
        <taxon>Bacillati</taxon>
        <taxon>Actinomycetota</taxon>
        <taxon>Actinomycetes</taxon>
        <taxon>Streptosporangiales</taxon>
        <taxon>Thermomonosporaceae</taxon>
        <taxon>Actinomadura</taxon>
    </lineage>
</organism>
<dbReference type="Pfam" id="PF03372">
    <property type="entry name" value="Exo_endo_phos"/>
    <property type="match status" value="1"/>
</dbReference>
<dbReference type="Proteomes" id="UP000468735">
    <property type="component" value="Unassembled WGS sequence"/>
</dbReference>
<dbReference type="GO" id="GO:0004527">
    <property type="term" value="F:exonuclease activity"/>
    <property type="evidence" value="ECO:0007669"/>
    <property type="project" value="UniProtKB-KW"/>
</dbReference>
<comment type="caution">
    <text evidence="2">The sequence shown here is derived from an EMBL/GenBank/DDBJ whole genome shotgun (WGS) entry which is preliminary data.</text>
</comment>
<evidence type="ECO:0000259" key="1">
    <source>
        <dbReference type="Pfam" id="PF03372"/>
    </source>
</evidence>
<dbReference type="PANTHER" id="PTHR16320">
    <property type="entry name" value="SPHINGOMYELINASE FAMILY MEMBER"/>
    <property type="match status" value="1"/>
</dbReference>
<dbReference type="EMBL" id="WBMT01000027">
    <property type="protein sequence ID" value="KAB2340992.1"/>
    <property type="molecule type" value="Genomic_DNA"/>
</dbReference>
<accession>A0A6H9YIN2</accession>
<dbReference type="OrthoDB" id="3676652at2"/>
<proteinExistence type="predicted"/>
<dbReference type="PANTHER" id="PTHR16320:SF23">
    <property type="entry name" value="SPHINGOMYELINASE C 1"/>
    <property type="match status" value="1"/>
</dbReference>
<feature type="domain" description="Endonuclease/exonuclease/phosphatase" evidence="1">
    <location>
        <begin position="4"/>
        <end position="236"/>
    </location>
</feature>
<protein>
    <submittedName>
        <fullName evidence="2">Endonuclease/exonuclease/phosphatase family protein</fullName>
    </submittedName>
</protein>
<dbReference type="SUPFAM" id="SSF56219">
    <property type="entry name" value="DNase I-like"/>
    <property type="match status" value="1"/>
</dbReference>
<dbReference type="GO" id="GO:0004767">
    <property type="term" value="F:sphingomyelin phosphodiesterase activity"/>
    <property type="evidence" value="ECO:0007669"/>
    <property type="project" value="InterPro"/>
</dbReference>
<keyword evidence="2" id="KW-0269">Exonuclease</keyword>
<dbReference type="RefSeq" id="WP_151568858.1">
    <property type="nucleotide sequence ID" value="NZ_WBMT01000027.1"/>
</dbReference>
<keyword evidence="2" id="KW-0540">Nuclease</keyword>
<dbReference type="InterPro" id="IPR036691">
    <property type="entry name" value="Endo/exonu/phosph_ase_sf"/>
</dbReference>
<gene>
    <name evidence="2" type="ORF">F8566_42575</name>
</gene>